<dbReference type="OrthoDB" id="1341942at2"/>
<reference evidence="2 3" key="1">
    <citation type="submission" date="2016-03" db="EMBL/GenBank/DDBJ databases">
        <title>Draft genome sequence of Flavobacterium fryxellicola DSM 16209.</title>
        <authorList>
            <person name="Shin S.-K."/>
            <person name="Yi H."/>
        </authorList>
    </citation>
    <scope>NUCLEOTIDE SEQUENCE [LARGE SCALE GENOMIC DNA]</scope>
    <source>
        <strain evidence="2 3">DSM 16209</strain>
    </source>
</reference>
<accession>A0A162P3T0</accession>
<sequence>MKKLLTAALLLITTLIFGQNSEKEEAVMFLDSNLVPKNTIKYIPAEEIESVHVDKKNVRINGKSYAGQIHITSKNPTKYDFISLDQIKSEYTDIKKSDVIYMINGEFMKENSATFKLDRHYILTVEVTNSSELYNFRKSDTKFDIINILGKTKENLDNKNKILLRGYESIGIK</sequence>
<evidence type="ECO:0000256" key="1">
    <source>
        <dbReference type="SAM" id="SignalP"/>
    </source>
</evidence>
<proteinExistence type="predicted"/>
<dbReference type="AlphaFoldDB" id="A0A162P3T0"/>
<feature type="signal peptide" evidence="1">
    <location>
        <begin position="1"/>
        <end position="18"/>
    </location>
</feature>
<feature type="chain" id="PRO_5007837947" evidence="1">
    <location>
        <begin position="19"/>
        <end position="173"/>
    </location>
</feature>
<protein>
    <submittedName>
        <fullName evidence="2">Uncharacterized protein</fullName>
    </submittedName>
</protein>
<name>A0A162P3T0_9FLAO</name>
<dbReference type="STRING" id="249352.SAMN05444395_10411"/>
<dbReference type="EMBL" id="LVJE01000019">
    <property type="protein sequence ID" value="OAB27330.1"/>
    <property type="molecule type" value="Genomic_DNA"/>
</dbReference>
<comment type="caution">
    <text evidence="2">The sequence shown here is derived from an EMBL/GenBank/DDBJ whole genome shotgun (WGS) entry which is preliminary data.</text>
</comment>
<organism evidence="2 3">
    <name type="scientific">Flavobacterium fryxellicola</name>
    <dbReference type="NCBI Taxonomy" id="249352"/>
    <lineage>
        <taxon>Bacteria</taxon>
        <taxon>Pseudomonadati</taxon>
        <taxon>Bacteroidota</taxon>
        <taxon>Flavobacteriia</taxon>
        <taxon>Flavobacteriales</taxon>
        <taxon>Flavobacteriaceae</taxon>
        <taxon>Flavobacterium</taxon>
    </lineage>
</organism>
<keyword evidence="3" id="KW-1185">Reference proteome</keyword>
<gene>
    <name evidence="2" type="ORF">FBFR_12420</name>
</gene>
<evidence type="ECO:0000313" key="3">
    <source>
        <dbReference type="Proteomes" id="UP000077164"/>
    </source>
</evidence>
<dbReference type="Proteomes" id="UP000077164">
    <property type="component" value="Unassembled WGS sequence"/>
</dbReference>
<evidence type="ECO:0000313" key="2">
    <source>
        <dbReference type="EMBL" id="OAB27330.1"/>
    </source>
</evidence>
<dbReference type="RefSeq" id="WP_066081797.1">
    <property type="nucleotide sequence ID" value="NZ_FRDK01000004.1"/>
</dbReference>
<keyword evidence="1" id="KW-0732">Signal</keyword>